<dbReference type="InterPro" id="IPR013830">
    <property type="entry name" value="SGNH_hydro"/>
</dbReference>
<dbReference type="Proteomes" id="UP001337681">
    <property type="component" value="Unassembled WGS sequence"/>
</dbReference>
<dbReference type="PANTHER" id="PTHR30383:SF5">
    <property type="entry name" value="SGNH HYDROLASE-TYPE ESTERASE DOMAIN-CONTAINING PROTEIN"/>
    <property type="match status" value="1"/>
</dbReference>
<dbReference type="EC" id="3.1.-.-" evidence="2"/>
<feature type="domain" description="SGNH hydrolase-type esterase" evidence="1">
    <location>
        <begin position="31"/>
        <end position="208"/>
    </location>
</feature>
<dbReference type="InterPro" id="IPR036514">
    <property type="entry name" value="SGNH_hydro_sf"/>
</dbReference>
<proteinExistence type="predicted"/>
<organism evidence="2 3">
    <name type="scientific">Pedobacter flavus</name>
    <dbReference type="NCBI Taxonomy" id="3113906"/>
    <lineage>
        <taxon>Bacteria</taxon>
        <taxon>Pseudomonadati</taxon>
        <taxon>Bacteroidota</taxon>
        <taxon>Sphingobacteriia</taxon>
        <taxon>Sphingobacteriales</taxon>
        <taxon>Sphingobacteriaceae</taxon>
        <taxon>Pedobacter</taxon>
    </lineage>
</organism>
<keyword evidence="2" id="KW-0378">Hydrolase</keyword>
<dbReference type="GO" id="GO:0016787">
    <property type="term" value="F:hydrolase activity"/>
    <property type="evidence" value="ECO:0007669"/>
    <property type="project" value="UniProtKB-KW"/>
</dbReference>
<dbReference type="Gene3D" id="3.40.50.1110">
    <property type="entry name" value="SGNH hydrolase"/>
    <property type="match status" value="1"/>
</dbReference>
<evidence type="ECO:0000313" key="3">
    <source>
        <dbReference type="Proteomes" id="UP001337681"/>
    </source>
</evidence>
<dbReference type="SUPFAM" id="SSF52266">
    <property type="entry name" value="SGNH hydrolase"/>
    <property type="match status" value="1"/>
</dbReference>
<dbReference type="InterPro" id="IPR051532">
    <property type="entry name" value="Ester_Hydrolysis_Enzymes"/>
</dbReference>
<reference evidence="2 3" key="1">
    <citation type="submission" date="2024-01" db="EMBL/GenBank/DDBJ databases">
        <title>Pedobacter sp. nov., isolated from oil-contaminated soil.</title>
        <authorList>
            <person name="Le N.T.T."/>
        </authorList>
    </citation>
    <scope>NUCLEOTIDE SEQUENCE [LARGE SCALE GENOMIC DNA]</scope>
    <source>
        <strain evidence="2 3">VNH31</strain>
    </source>
</reference>
<dbReference type="RefSeq" id="WP_330145098.1">
    <property type="nucleotide sequence ID" value="NZ_JAZDQU010000001.1"/>
</dbReference>
<evidence type="ECO:0000259" key="1">
    <source>
        <dbReference type="Pfam" id="PF13472"/>
    </source>
</evidence>
<protein>
    <submittedName>
        <fullName evidence="2">SGNH/GDSL hydrolase family protein</fullName>
        <ecNumber evidence="2">3.1.-.-</ecNumber>
    </submittedName>
</protein>
<accession>A0ABU7GYL9</accession>
<name>A0ABU7GYL9_9SPHI</name>
<gene>
    <name evidence="2" type="ORF">VRU49_01995</name>
</gene>
<comment type="caution">
    <text evidence="2">The sequence shown here is derived from an EMBL/GenBank/DDBJ whole genome shotgun (WGS) entry which is preliminary data.</text>
</comment>
<keyword evidence="3" id="KW-1185">Reference proteome</keyword>
<dbReference type="PANTHER" id="PTHR30383">
    <property type="entry name" value="THIOESTERASE 1/PROTEASE 1/LYSOPHOSPHOLIPASE L1"/>
    <property type="match status" value="1"/>
</dbReference>
<dbReference type="CDD" id="cd01834">
    <property type="entry name" value="SGNH_hydrolase_like_2"/>
    <property type="match status" value="1"/>
</dbReference>
<dbReference type="Pfam" id="PF13472">
    <property type="entry name" value="Lipase_GDSL_2"/>
    <property type="match status" value="1"/>
</dbReference>
<sequence>MYKYIIVILLGVGLSVLVSSFSYTQKKRVIFFGDSITELGVKENGYITLLRPKLGEDKFELIGKGISGNKIYDLYLRLKSDVLDLKPNVVVIYIGINDVWHKNLLKTGTDYDKFLRFYQALINEIKLNGSEVIICTPTVIGELKSNANEMDAELNKYSEGIRQLAVKNQLKLADLRSLFNQYIAENNAQNTSKNILTYDGVHLNNVGNSVLADYFAKILN</sequence>
<evidence type="ECO:0000313" key="2">
    <source>
        <dbReference type="EMBL" id="MEE1884180.1"/>
    </source>
</evidence>
<dbReference type="EMBL" id="JAZDQU010000001">
    <property type="protein sequence ID" value="MEE1884180.1"/>
    <property type="molecule type" value="Genomic_DNA"/>
</dbReference>